<organism evidence="2 3">
    <name type="scientific">Steroidobacter agaridevorans</name>
    <dbReference type="NCBI Taxonomy" id="2695856"/>
    <lineage>
        <taxon>Bacteria</taxon>
        <taxon>Pseudomonadati</taxon>
        <taxon>Pseudomonadota</taxon>
        <taxon>Gammaproteobacteria</taxon>
        <taxon>Steroidobacterales</taxon>
        <taxon>Steroidobacteraceae</taxon>
        <taxon>Steroidobacter</taxon>
    </lineage>
</organism>
<evidence type="ECO:0000313" key="2">
    <source>
        <dbReference type="EMBL" id="GFE81953.1"/>
    </source>
</evidence>
<reference evidence="3" key="1">
    <citation type="submission" date="2020-01" db="EMBL/GenBank/DDBJ databases">
        <title>'Steroidobacter agaridevorans' sp. nov., agar-degrading bacteria isolated from rhizosphere soils.</title>
        <authorList>
            <person name="Ikenaga M."/>
            <person name="Kataoka M."/>
            <person name="Murouchi A."/>
            <person name="Katsuragi S."/>
            <person name="Sakai M."/>
        </authorList>
    </citation>
    <scope>NUCLEOTIDE SEQUENCE [LARGE SCALE GENOMIC DNA]</scope>
    <source>
        <strain evidence="3">YU21-B</strain>
    </source>
</reference>
<keyword evidence="1" id="KW-0732">Signal</keyword>
<evidence type="ECO:0008006" key="4">
    <source>
        <dbReference type="Google" id="ProtNLM"/>
    </source>
</evidence>
<comment type="caution">
    <text evidence="2">The sequence shown here is derived from an EMBL/GenBank/DDBJ whole genome shotgun (WGS) entry which is preliminary data.</text>
</comment>
<accession>A0A829YGA7</accession>
<feature type="chain" id="PRO_5032313824" description="DUF2950 domain-containing protein" evidence="1">
    <location>
        <begin position="17"/>
        <end position="305"/>
    </location>
</feature>
<gene>
    <name evidence="2" type="ORF">GCM10011487_39530</name>
</gene>
<keyword evidence="3" id="KW-1185">Reference proteome</keyword>
<dbReference type="Proteomes" id="UP000445000">
    <property type="component" value="Unassembled WGS sequence"/>
</dbReference>
<dbReference type="Pfam" id="PF11453">
    <property type="entry name" value="DUF2950"/>
    <property type="match status" value="1"/>
</dbReference>
<evidence type="ECO:0000313" key="3">
    <source>
        <dbReference type="Proteomes" id="UP000445000"/>
    </source>
</evidence>
<feature type="signal peptide" evidence="1">
    <location>
        <begin position="1"/>
        <end position="16"/>
    </location>
</feature>
<dbReference type="AlphaFoldDB" id="A0A829YGA7"/>
<name>A0A829YGA7_9GAMM</name>
<proteinExistence type="predicted"/>
<evidence type="ECO:0000256" key="1">
    <source>
        <dbReference type="SAM" id="SignalP"/>
    </source>
</evidence>
<dbReference type="PROSITE" id="PS51257">
    <property type="entry name" value="PROKAR_LIPOPROTEIN"/>
    <property type="match status" value="1"/>
</dbReference>
<protein>
    <recommendedName>
        <fullName evidence="4">DUF2950 domain-containing protein</fullName>
    </recommendedName>
</protein>
<dbReference type="InterPro" id="IPR021556">
    <property type="entry name" value="DUF2950"/>
</dbReference>
<dbReference type="EMBL" id="BLJN01000004">
    <property type="protein sequence ID" value="GFE81953.1"/>
    <property type="molecule type" value="Genomic_DNA"/>
</dbReference>
<sequence length="305" mass="33270">MRVLALLLLLATAACSRQTTQRDFASIDDAIAALAAAAKDDDTGALVKILGSEAEPAIDSGDPVQDKNARDRFVRAYATQHTLVRPTPDSATLLVGTDKWPFPFPLVQSNGRWRFDSAAGADEIVNRRVGANELATIQSCLAFVDAQREYYMRNPQRDALLQFSQKLVSAQGQKDGLYWPTSGAEPPSPLGDQFARAQGEGYFEKGASKHEPLHGYLYRLLTAQGPHAEGGAYNYLVGDKMIGGFALIAIPAEYGRSGVMTFMVNHDGQVFSKDLGPDTHTVARDIQTFDPDETWKREPVAELIP</sequence>